<proteinExistence type="predicted"/>
<organism evidence="1 2">
    <name type="scientific">Brassica cretica</name>
    <name type="common">Mustard</name>
    <dbReference type="NCBI Taxonomy" id="69181"/>
    <lineage>
        <taxon>Eukaryota</taxon>
        <taxon>Viridiplantae</taxon>
        <taxon>Streptophyta</taxon>
        <taxon>Embryophyta</taxon>
        <taxon>Tracheophyta</taxon>
        <taxon>Spermatophyta</taxon>
        <taxon>Magnoliopsida</taxon>
        <taxon>eudicotyledons</taxon>
        <taxon>Gunneridae</taxon>
        <taxon>Pentapetalae</taxon>
        <taxon>rosids</taxon>
        <taxon>malvids</taxon>
        <taxon>Brassicales</taxon>
        <taxon>Brassicaceae</taxon>
        <taxon>Brassiceae</taxon>
        <taxon>Brassica</taxon>
    </lineage>
</organism>
<accession>A0ABQ7DWV8</accession>
<sequence length="62" mass="7211">MYVCLKCYRKAYEGVVEDGKLFYKNSGEMLQTSTMDNNDSKWIMVLRCYTLGRRGCLAMVRA</sequence>
<dbReference type="Proteomes" id="UP000266723">
    <property type="component" value="Unassembled WGS sequence"/>
</dbReference>
<comment type="caution">
    <text evidence="1">The sequence shown here is derived from an EMBL/GenBank/DDBJ whole genome shotgun (WGS) entry which is preliminary data.</text>
</comment>
<evidence type="ECO:0000313" key="1">
    <source>
        <dbReference type="EMBL" id="KAF3582558.1"/>
    </source>
</evidence>
<name>A0ABQ7DWV8_BRACR</name>
<dbReference type="EMBL" id="QGKV02000649">
    <property type="protein sequence ID" value="KAF3582558.1"/>
    <property type="molecule type" value="Genomic_DNA"/>
</dbReference>
<protein>
    <submittedName>
        <fullName evidence="1">Uncharacterized protein</fullName>
    </submittedName>
</protein>
<evidence type="ECO:0000313" key="2">
    <source>
        <dbReference type="Proteomes" id="UP000266723"/>
    </source>
</evidence>
<keyword evidence="2" id="KW-1185">Reference proteome</keyword>
<reference evidence="1 2" key="1">
    <citation type="journal article" date="2020" name="BMC Genomics">
        <title>Intraspecific diversification of the crop wild relative Brassica cretica Lam. using demographic model selection.</title>
        <authorList>
            <person name="Kioukis A."/>
            <person name="Michalopoulou V.A."/>
            <person name="Briers L."/>
            <person name="Pirintsos S."/>
            <person name="Studholme D.J."/>
            <person name="Pavlidis P."/>
            <person name="Sarris P.F."/>
        </authorList>
    </citation>
    <scope>NUCLEOTIDE SEQUENCE [LARGE SCALE GENOMIC DNA]</scope>
    <source>
        <strain evidence="2">cv. PFS-1207/04</strain>
    </source>
</reference>
<gene>
    <name evidence="1" type="ORF">DY000_02035334</name>
</gene>